<accession>A0A8T0H3Y2</accession>
<feature type="compositionally biased region" description="Polar residues" evidence="1">
    <location>
        <begin position="683"/>
        <end position="694"/>
    </location>
</feature>
<feature type="compositionally biased region" description="Acidic residues" evidence="1">
    <location>
        <begin position="659"/>
        <end position="678"/>
    </location>
</feature>
<evidence type="ECO:0000313" key="4">
    <source>
        <dbReference type="Proteomes" id="UP000822688"/>
    </source>
</evidence>
<feature type="region of interest" description="Disordered" evidence="1">
    <location>
        <begin position="659"/>
        <end position="696"/>
    </location>
</feature>
<dbReference type="InterPro" id="IPR003029">
    <property type="entry name" value="S1_domain"/>
</dbReference>
<dbReference type="SUPFAM" id="SSF50249">
    <property type="entry name" value="Nucleic acid-binding proteins"/>
    <property type="match status" value="1"/>
</dbReference>
<dbReference type="InterPro" id="IPR044967">
    <property type="entry name" value="PTAC10"/>
</dbReference>
<evidence type="ECO:0000259" key="2">
    <source>
        <dbReference type="PROSITE" id="PS50126"/>
    </source>
</evidence>
<dbReference type="GO" id="GO:0009507">
    <property type="term" value="C:chloroplast"/>
    <property type="evidence" value="ECO:0007669"/>
    <property type="project" value="TreeGrafter"/>
</dbReference>
<evidence type="ECO:0000256" key="1">
    <source>
        <dbReference type="SAM" id="MobiDB-lite"/>
    </source>
</evidence>
<sequence length="747" mass="86388">MATLCGSLQAQALCRGTSLPGSSRSLNGERALRFNGQRWCSAVPLSGLVRCVFSERDGRNGRMQCEREGARVRWSRVLARSSSSSASGSGAGSKTEGDSWEGFNPDDYEQVEETEDEARKRNWVERGWAPWEEWLSPEAQFAVDSLKEGEEEPAVSWENFRKLNPKWQEEHKKRLVEEAEKKEKELDKHRPKSIEGTLWEQPLVFTLIPPRDWPPPGWKVDAKELAYIREAHALEYVESTKEDLAEADKEELDEENYEMEFPRWKTFLKQYNEWVAVNKDRLDEEAQEIDAEYYPGRRRLGEKAETLDNRPLYELPFIYPGQHYWGVVSCVSLYEGAFVFFGGVHDGWVPIQDNDWYYIRDTIKVGMRVQVEVLAKRDPYRFRFPIEMRFVDPNIDHLIFNRFEHPPIFGRAGDMNLDEVARDSGRPYYPRVRQDRRVDDGPTYPVHPAIPRLWHLHEAEQMVLDDEEDGGVVEDIDVSEFYDEDSDDEDDSEEYISKDIVEDEETFEPQWFENGLDENEIPTLVLNTDPNDLNLERARAEREEINRLALIAHSKGEEFEPPMLQFEKRVAELNEMHNQRGKEEREALVRDIACRNVLGLPIEEPGRYADKTMWGKNPYDPNDPRWRHDYWGDPSNLKEEIRRDREPRVAVAVDETAAAEDIEEVEEEETEETADDQSTETTKSTGRATVNGTATAAMDDVRTMFTMQPEDYTITATDAGDDLEDDGRASDEDIAEGGGIDMPDTNR</sequence>
<dbReference type="EMBL" id="CM026429">
    <property type="protein sequence ID" value="KAG0564798.1"/>
    <property type="molecule type" value="Genomic_DNA"/>
</dbReference>
<evidence type="ECO:0000313" key="3">
    <source>
        <dbReference type="EMBL" id="KAG0564798.1"/>
    </source>
</evidence>
<name>A0A8T0H3Y2_CERPU</name>
<comment type="caution">
    <text evidence="3">The sequence shown here is derived from an EMBL/GenBank/DDBJ whole genome shotgun (WGS) entry which is preliminary data.</text>
</comment>
<feature type="region of interest" description="Disordered" evidence="1">
    <location>
        <begin position="712"/>
        <end position="747"/>
    </location>
</feature>
<proteinExistence type="predicted"/>
<gene>
    <name evidence="3" type="ORF">KC19_8G141100</name>
</gene>
<dbReference type="GO" id="GO:0000427">
    <property type="term" value="C:plastid-encoded plastid RNA polymerase complex"/>
    <property type="evidence" value="ECO:0007669"/>
    <property type="project" value="InterPro"/>
</dbReference>
<dbReference type="GO" id="GO:0003723">
    <property type="term" value="F:RNA binding"/>
    <property type="evidence" value="ECO:0007669"/>
    <property type="project" value="InterPro"/>
</dbReference>
<dbReference type="PANTHER" id="PTHR36371">
    <property type="entry name" value="PROTEIN PLASTID TRANSCRIPTIONALLY ACTIVE 10"/>
    <property type="match status" value="1"/>
</dbReference>
<dbReference type="PANTHER" id="PTHR36371:SF1">
    <property type="entry name" value="PROTEIN PLASTID TRANSCRIPTIONALLY ACTIVE 10"/>
    <property type="match status" value="1"/>
</dbReference>
<feature type="compositionally biased region" description="Acidic residues" evidence="1">
    <location>
        <begin position="104"/>
        <end position="116"/>
    </location>
</feature>
<dbReference type="InterPro" id="IPR012340">
    <property type="entry name" value="NA-bd_OB-fold"/>
</dbReference>
<keyword evidence="4" id="KW-1185">Reference proteome</keyword>
<feature type="region of interest" description="Disordered" evidence="1">
    <location>
        <begin position="81"/>
        <end position="116"/>
    </location>
</feature>
<dbReference type="Proteomes" id="UP000822688">
    <property type="component" value="Chromosome 8"/>
</dbReference>
<reference evidence="3" key="1">
    <citation type="submission" date="2020-06" db="EMBL/GenBank/DDBJ databases">
        <title>WGS assembly of Ceratodon purpureus strain R40.</title>
        <authorList>
            <person name="Carey S.B."/>
            <person name="Jenkins J."/>
            <person name="Shu S."/>
            <person name="Lovell J.T."/>
            <person name="Sreedasyam A."/>
            <person name="Maumus F."/>
            <person name="Tiley G.P."/>
            <person name="Fernandez-Pozo N."/>
            <person name="Barry K."/>
            <person name="Chen C."/>
            <person name="Wang M."/>
            <person name="Lipzen A."/>
            <person name="Daum C."/>
            <person name="Saski C.A."/>
            <person name="Payton A.C."/>
            <person name="Mcbreen J.C."/>
            <person name="Conrad R.E."/>
            <person name="Kollar L.M."/>
            <person name="Olsson S."/>
            <person name="Huttunen S."/>
            <person name="Landis J.B."/>
            <person name="Wickett N.J."/>
            <person name="Johnson M.G."/>
            <person name="Rensing S.A."/>
            <person name="Grimwood J."/>
            <person name="Schmutz J."/>
            <person name="Mcdaniel S.F."/>
        </authorList>
    </citation>
    <scope>NUCLEOTIDE SEQUENCE</scope>
    <source>
        <strain evidence="3">R40</strain>
    </source>
</reference>
<protein>
    <recommendedName>
        <fullName evidence="2">S1 motif domain-containing protein</fullName>
    </recommendedName>
</protein>
<feature type="domain" description="S1 motif" evidence="2">
    <location>
        <begin position="321"/>
        <end position="389"/>
    </location>
</feature>
<dbReference type="AlphaFoldDB" id="A0A8T0H3Y2"/>
<dbReference type="PROSITE" id="PS50126">
    <property type="entry name" value="S1"/>
    <property type="match status" value="1"/>
</dbReference>
<organism evidence="3 4">
    <name type="scientific">Ceratodon purpureus</name>
    <name type="common">Fire moss</name>
    <name type="synonym">Dicranum purpureum</name>
    <dbReference type="NCBI Taxonomy" id="3225"/>
    <lineage>
        <taxon>Eukaryota</taxon>
        <taxon>Viridiplantae</taxon>
        <taxon>Streptophyta</taxon>
        <taxon>Embryophyta</taxon>
        <taxon>Bryophyta</taxon>
        <taxon>Bryophytina</taxon>
        <taxon>Bryopsida</taxon>
        <taxon>Dicranidae</taxon>
        <taxon>Pseudoditrichales</taxon>
        <taxon>Ditrichaceae</taxon>
        <taxon>Ceratodon</taxon>
    </lineage>
</organism>